<protein>
    <submittedName>
        <fullName evidence="3">Deoxyuridine 5'-triphosphate nucleotidohydrolase</fullName>
    </submittedName>
</protein>
<feature type="region of interest" description="Disordered" evidence="1">
    <location>
        <begin position="1"/>
        <end position="24"/>
    </location>
</feature>
<dbReference type="GO" id="GO:0016787">
    <property type="term" value="F:hydrolase activity"/>
    <property type="evidence" value="ECO:0007669"/>
    <property type="project" value="UniProtKB-KW"/>
</dbReference>
<dbReference type="Pfam" id="PF12277">
    <property type="entry name" value="DUF3618"/>
    <property type="match status" value="1"/>
</dbReference>
<dbReference type="EMBL" id="PEBD01000010">
    <property type="protein sequence ID" value="PHV65713.1"/>
    <property type="molecule type" value="Genomic_DNA"/>
</dbReference>
<dbReference type="RefSeq" id="WP_099384038.1">
    <property type="nucleotide sequence ID" value="NZ_PEBD01000010.1"/>
</dbReference>
<dbReference type="Proteomes" id="UP000225108">
    <property type="component" value="Unassembled WGS sequence"/>
</dbReference>
<keyword evidence="3" id="KW-0378">Hydrolase</keyword>
<dbReference type="AlphaFoldDB" id="A0A2G3PIZ5"/>
<comment type="caution">
    <text evidence="3">The sequence shown here is derived from an EMBL/GenBank/DDBJ whole genome shotgun (WGS) entry which is preliminary data.</text>
</comment>
<keyword evidence="2" id="KW-0812">Transmembrane</keyword>
<sequence length="98" mass="10314">MSEPTSSGATPEPGATAPTDVPPVEEQRAELAQTVDALAQKFDVPTRVKTAAADTAHTAQIKAKDNQQVLATSGAIGAVLLVLLVVARRRRSKKREIV</sequence>
<gene>
    <name evidence="3" type="ORF">CSW57_18490</name>
</gene>
<proteinExistence type="predicted"/>
<reference evidence="3 4" key="1">
    <citation type="submission" date="2017-10" db="EMBL/GenBank/DDBJ databases">
        <title>The draft genome sequence of Williamsia sp. BULT 1.1 isolated from the semi-arid grassland soils from South Africa.</title>
        <authorList>
            <person name="Kabwe M.H."/>
            <person name="Govender N."/>
            <person name="Mutseka Lunga P."/>
            <person name="Vikram S."/>
            <person name="Makhalanyane T.P."/>
        </authorList>
    </citation>
    <scope>NUCLEOTIDE SEQUENCE [LARGE SCALE GENOMIC DNA]</scope>
    <source>
        <strain evidence="3 4">BULT 1.1</strain>
    </source>
</reference>
<name>A0A2G3PIZ5_WILMA</name>
<evidence type="ECO:0000313" key="4">
    <source>
        <dbReference type="Proteomes" id="UP000225108"/>
    </source>
</evidence>
<keyword evidence="2" id="KW-0472">Membrane</keyword>
<keyword evidence="2" id="KW-1133">Transmembrane helix</keyword>
<feature type="transmembrane region" description="Helical" evidence="2">
    <location>
        <begin position="69"/>
        <end position="87"/>
    </location>
</feature>
<organism evidence="3 4">
    <name type="scientific">Williamsia marianensis</name>
    <dbReference type="NCBI Taxonomy" id="85044"/>
    <lineage>
        <taxon>Bacteria</taxon>
        <taxon>Bacillati</taxon>
        <taxon>Actinomycetota</taxon>
        <taxon>Actinomycetes</taxon>
        <taxon>Mycobacteriales</taxon>
        <taxon>Nocardiaceae</taxon>
        <taxon>Williamsia</taxon>
    </lineage>
</organism>
<evidence type="ECO:0000256" key="2">
    <source>
        <dbReference type="SAM" id="Phobius"/>
    </source>
</evidence>
<evidence type="ECO:0000313" key="3">
    <source>
        <dbReference type="EMBL" id="PHV65713.1"/>
    </source>
</evidence>
<accession>A0A2G3PIZ5</accession>
<dbReference type="InterPro" id="IPR022062">
    <property type="entry name" value="DUF3618"/>
</dbReference>
<evidence type="ECO:0000256" key="1">
    <source>
        <dbReference type="SAM" id="MobiDB-lite"/>
    </source>
</evidence>